<accession>A0A3P3XP63</accession>
<protein>
    <recommendedName>
        <fullName evidence="3">Glycoside hydrolase family 65</fullName>
    </recommendedName>
</protein>
<dbReference type="Gene3D" id="1.50.10.10">
    <property type="match status" value="1"/>
</dbReference>
<feature type="region of interest" description="Disordered" evidence="1">
    <location>
        <begin position="665"/>
        <end position="687"/>
    </location>
</feature>
<name>A0A3P3XP63_9SPIR</name>
<dbReference type="AlphaFoldDB" id="A0A3P3XP63"/>
<dbReference type="InterPro" id="IPR008928">
    <property type="entry name" value="6-hairpin_glycosidase_sf"/>
</dbReference>
<proteinExistence type="predicted"/>
<dbReference type="EMBL" id="FWDO01000004">
    <property type="protein sequence ID" value="SLM18060.1"/>
    <property type="molecule type" value="Genomic_DNA"/>
</dbReference>
<evidence type="ECO:0000313" key="2">
    <source>
        <dbReference type="EMBL" id="SLM18060.1"/>
    </source>
</evidence>
<gene>
    <name evidence="2" type="ORF">SPIRO4BDMA_40632</name>
</gene>
<dbReference type="SUPFAM" id="SSF48208">
    <property type="entry name" value="Six-hairpin glycosidases"/>
    <property type="match status" value="1"/>
</dbReference>
<evidence type="ECO:0008006" key="3">
    <source>
        <dbReference type="Google" id="ProtNLM"/>
    </source>
</evidence>
<reference evidence="2" key="1">
    <citation type="submission" date="2017-02" db="EMBL/GenBank/DDBJ databases">
        <authorList>
            <person name="Regsiter A."/>
            <person name="William W."/>
        </authorList>
    </citation>
    <scope>NUCLEOTIDE SEQUENCE</scope>
    <source>
        <strain evidence="2">BdmA 4</strain>
    </source>
</reference>
<dbReference type="GO" id="GO:0005975">
    <property type="term" value="P:carbohydrate metabolic process"/>
    <property type="evidence" value="ECO:0007669"/>
    <property type="project" value="InterPro"/>
</dbReference>
<dbReference type="InterPro" id="IPR012341">
    <property type="entry name" value="6hp_glycosidase-like_sf"/>
</dbReference>
<organism evidence="2">
    <name type="scientific">uncultured spirochete</name>
    <dbReference type="NCBI Taxonomy" id="156406"/>
    <lineage>
        <taxon>Bacteria</taxon>
        <taxon>Pseudomonadati</taxon>
        <taxon>Spirochaetota</taxon>
        <taxon>Spirochaetia</taxon>
        <taxon>Spirochaetales</taxon>
        <taxon>environmental samples</taxon>
    </lineage>
</organism>
<evidence type="ECO:0000256" key="1">
    <source>
        <dbReference type="SAM" id="MobiDB-lite"/>
    </source>
</evidence>
<sequence length="716" mass="80810">MSIDRHELVRRHNPVHHAFDPFSPLSVGNGEFAFTADITGLQSFFPTMEGATPLCAMAQWGFHSYPETEGVARNPDLLRRSYFNAENGTGGYMTDPAGQEELFRDLRINPHRLNLGRIAFLFGGKELSAQCVAGIEQVLDLWSGELRSTFLYKEQQVEVLTLCHPNEDILGIHIRSPLLAHDSLSVQLSFPYGSHEMDASDWQAEDRHATRILGQAQRTCVSLLRVLDDDRYYVDAATHGGERSRIAQTGRHAFEFATSGLSLEIVIRFSPYEIKEDLPSFYEIQNAAHQFWEAFWSSGGAVELAESRDKRAIELERRIVLSRYLTAIQCAGSYPPAETGLTCNSWYGKFHLEMHYWHAVHFIVWGKPEFFERSFGWYRRILESARQRAAEQGYEGARWPKMTDPSGRDSPSPIGPLLCWQQPHPIMYAELLRRAHPERPILSEYADIVTATADFMASFAQWNETKKRYELGPPLIPVQENHRPEETRNPPYELEYWRWGLSTAIRWLGMLDRPVPQEWIQVAANLAPLPLDSRRNIYLAHEACPATYEEYATDHPAMLFPLGVLPGASVNREYMSQTFDAVLRAWDLQSLWGWDFPAMAMTAARLGRTRDAVDLLLMETPKNTYRPNGHNPQLPRTDLPVYLPGNGSLLLAIALMTGGWGERTEAAANQAGPPERPAPTASRASGGAPVRACAYAPGFPDDGSWTVQVEDICPIP</sequence>